<sequence>MVALNLMVVFGPTDDSYFVTYGRRMHYKNMPDSLVKTFKEQADMNPMNVAWLRMHPNGKTWVAMNMYNLTLWYDLSIQADLLPYIKGDQYGAKKAASLSWTDDGRGYFVKLRGGDGWTMDVPDEYPLQIAQLRRQLSDFDQGIKTILFGQGGTHVYIFERGFVAHFEGTAEDSEHPLNKIFQEFGKPGWDLHETSCLSPYNNRHFLLKFQQQGTTTLQMRWSLPDAASKGLKELMEIAEQPEEKAFLARFEQNTQNAEMVKATGNFALSMHARYLFGPW</sequence>
<dbReference type="OrthoDB" id="2791294at2759"/>
<reference evidence="1 2" key="1">
    <citation type="submission" date="2021-08" db="EMBL/GenBank/DDBJ databases">
        <title>Draft Genome Sequence of Phanerochaete sordida strain YK-624.</title>
        <authorList>
            <person name="Mori T."/>
            <person name="Dohra H."/>
            <person name="Suzuki T."/>
            <person name="Kawagishi H."/>
            <person name="Hirai H."/>
        </authorList>
    </citation>
    <scope>NUCLEOTIDE SEQUENCE [LARGE SCALE GENOMIC DNA]</scope>
    <source>
        <strain evidence="1 2">YK-624</strain>
    </source>
</reference>
<comment type="caution">
    <text evidence="1">The sequence shown here is derived from an EMBL/GenBank/DDBJ whole genome shotgun (WGS) entry which is preliminary data.</text>
</comment>
<dbReference type="AlphaFoldDB" id="A0A9P3GA11"/>
<dbReference type="Proteomes" id="UP000703269">
    <property type="component" value="Unassembled WGS sequence"/>
</dbReference>
<name>A0A9P3GA11_9APHY</name>
<organism evidence="1 2">
    <name type="scientific">Phanerochaete sordida</name>
    <dbReference type="NCBI Taxonomy" id="48140"/>
    <lineage>
        <taxon>Eukaryota</taxon>
        <taxon>Fungi</taxon>
        <taxon>Dikarya</taxon>
        <taxon>Basidiomycota</taxon>
        <taxon>Agaricomycotina</taxon>
        <taxon>Agaricomycetes</taxon>
        <taxon>Polyporales</taxon>
        <taxon>Phanerochaetaceae</taxon>
        <taxon>Phanerochaete</taxon>
    </lineage>
</organism>
<proteinExistence type="predicted"/>
<protein>
    <submittedName>
        <fullName evidence="1">Uncharacterized protein</fullName>
    </submittedName>
</protein>
<gene>
    <name evidence="1" type="ORF">PsYK624_062750</name>
</gene>
<evidence type="ECO:0000313" key="2">
    <source>
        <dbReference type="Proteomes" id="UP000703269"/>
    </source>
</evidence>
<keyword evidence="2" id="KW-1185">Reference proteome</keyword>
<evidence type="ECO:0000313" key="1">
    <source>
        <dbReference type="EMBL" id="GJE90150.1"/>
    </source>
</evidence>
<accession>A0A9P3GA11</accession>
<dbReference type="EMBL" id="BPQB01000015">
    <property type="protein sequence ID" value="GJE90150.1"/>
    <property type="molecule type" value="Genomic_DNA"/>
</dbReference>